<reference evidence="2" key="1">
    <citation type="submission" date="2011-05" db="EMBL/GenBank/DDBJ databases">
        <authorList>
            <person name="Richards S.R."/>
            <person name="Qu J."/>
            <person name="Jiang H."/>
            <person name="Jhangiani S.N."/>
            <person name="Agravi P."/>
            <person name="Goodspeed R."/>
            <person name="Gross S."/>
            <person name="Mandapat C."/>
            <person name="Jackson L."/>
            <person name="Mathew T."/>
            <person name="Pu L."/>
            <person name="Thornton R."/>
            <person name="Saada N."/>
            <person name="Wilczek-Boney K.B."/>
            <person name="Lee S."/>
            <person name="Kovar C."/>
            <person name="Wu Y."/>
            <person name="Scherer S.E."/>
            <person name="Worley K.C."/>
            <person name="Muzny D.M."/>
            <person name="Gibbs R."/>
        </authorList>
    </citation>
    <scope>NUCLEOTIDE SEQUENCE</scope>
    <source>
        <strain evidence="2">Brora</strain>
    </source>
</reference>
<organism evidence="1 2">
    <name type="scientific">Strigamia maritima</name>
    <name type="common">European centipede</name>
    <name type="synonym">Geophilus maritimus</name>
    <dbReference type="NCBI Taxonomy" id="126957"/>
    <lineage>
        <taxon>Eukaryota</taxon>
        <taxon>Metazoa</taxon>
        <taxon>Ecdysozoa</taxon>
        <taxon>Arthropoda</taxon>
        <taxon>Myriapoda</taxon>
        <taxon>Chilopoda</taxon>
        <taxon>Pleurostigmophora</taxon>
        <taxon>Geophilomorpha</taxon>
        <taxon>Linotaeniidae</taxon>
        <taxon>Strigamia</taxon>
    </lineage>
</organism>
<name>T1JFN8_STRMM</name>
<dbReference type="AlphaFoldDB" id="T1JFN8"/>
<accession>T1JFN8</accession>
<dbReference type="Proteomes" id="UP000014500">
    <property type="component" value="Unassembled WGS sequence"/>
</dbReference>
<protein>
    <submittedName>
        <fullName evidence="1">Uncharacterized protein</fullName>
    </submittedName>
</protein>
<sequence>MLNPPAGWKKLKPRRLRLATSHQMAAAARTLFLHYNTALTSSAAVERLFSSDSLPDFSNYLKNSEKIALFSASGPTSHYDFRYLALADQLVIMISAK</sequence>
<reference evidence="1" key="2">
    <citation type="submission" date="2015-02" db="UniProtKB">
        <authorList>
            <consortium name="EnsemblMetazoa"/>
        </authorList>
    </citation>
    <scope>IDENTIFICATION</scope>
</reference>
<evidence type="ECO:0000313" key="2">
    <source>
        <dbReference type="Proteomes" id="UP000014500"/>
    </source>
</evidence>
<proteinExistence type="predicted"/>
<keyword evidence="2" id="KW-1185">Reference proteome</keyword>
<dbReference type="HOGENOM" id="CLU_2349369_0_0_1"/>
<dbReference type="EnsemblMetazoa" id="SMAR012652-RA">
    <property type="protein sequence ID" value="SMAR012652-PA"/>
    <property type="gene ID" value="SMAR012652"/>
</dbReference>
<dbReference type="EMBL" id="JH432181">
    <property type="status" value="NOT_ANNOTATED_CDS"/>
    <property type="molecule type" value="Genomic_DNA"/>
</dbReference>
<evidence type="ECO:0000313" key="1">
    <source>
        <dbReference type="EnsemblMetazoa" id="SMAR012652-PA"/>
    </source>
</evidence>